<organism evidence="8 9">
    <name type="scientific">Fusarium fujikuroi</name>
    <name type="common">Bakanae and foot rot disease fungus</name>
    <name type="synonym">Gibberella fujikuroi</name>
    <dbReference type="NCBI Taxonomy" id="5127"/>
    <lineage>
        <taxon>Eukaryota</taxon>
        <taxon>Fungi</taxon>
        <taxon>Dikarya</taxon>
        <taxon>Ascomycota</taxon>
        <taxon>Pezizomycotina</taxon>
        <taxon>Sordariomycetes</taxon>
        <taxon>Hypocreomycetidae</taxon>
        <taxon>Hypocreales</taxon>
        <taxon>Nectriaceae</taxon>
        <taxon>Fusarium</taxon>
        <taxon>Fusarium fujikuroi species complex</taxon>
    </lineage>
</organism>
<feature type="transmembrane region" description="Helical" evidence="6">
    <location>
        <begin position="15"/>
        <end position="37"/>
    </location>
</feature>
<gene>
    <name evidence="8" type="ORF">C2S_13290</name>
</gene>
<evidence type="ECO:0000256" key="4">
    <source>
        <dbReference type="ARBA" id="ARBA00023136"/>
    </source>
</evidence>
<evidence type="ECO:0000256" key="1">
    <source>
        <dbReference type="ARBA" id="ARBA00004141"/>
    </source>
</evidence>
<feature type="transmembrane region" description="Helical" evidence="6">
    <location>
        <begin position="168"/>
        <end position="187"/>
    </location>
</feature>
<feature type="transmembrane region" description="Helical" evidence="6">
    <location>
        <begin position="49"/>
        <end position="79"/>
    </location>
</feature>
<evidence type="ECO:0000256" key="3">
    <source>
        <dbReference type="ARBA" id="ARBA00022989"/>
    </source>
</evidence>
<sequence>MFLTEDDSRNCFKVFYVSIILYLVSLGAIKTTLLCQYYRAFATNKMRTVLLVAMVLVSTWSISQIFLNIFICTPVAAFWDPAIQGKCVPKHPMWYITAAGNIATDIIIIAIPLPVVMKLKLARRQRFVLLAVFCVGFPTCAISVVRIFHLDCLKDISWENVDVACWSFAELCCGLLCACVPTLRPLFSRYFPTMSSHIAGARHSLSIGYQIPTL</sequence>
<dbReference type="GO" id="GO:0016020">
    <property type="term" value="C:membrane"/>
    <property type="evidence" value="ECO:0007669"/>
    <property type="project" value="UniProtKB-SubCell"/>
</dbReference>
<feature type="transmembrane region" description="Helical" evidence="6">
    <location>
        <begin position="127"/>
        <end position="148"/>
    </location>
</feature>
<dbReference type="Proteomes" id="UP000760494">
    <property type="component" value="Unassembled WGS sequence"/>
</dbReference>
<feature type="transmembrane region" description="Helical" evidence="6">
    <location>
        <begin position="94"/>
        <end position="115"/>
    </location>
</feature>
<dbReference type="EMBL" id="CABFJX010000003">
    <property type="protein sequence ID" value="VTT56805.1"/>
    <property type="molecule type" value="Genomic_DNA"/>
</dbReference>
<keyword evidence="4 6" id="KW-0472">Membrane</keyword>
<dbReference type="PANTHER" id="PTHR33048">
    <property type="entry name" value="PTH11-LIKE INTEGRAL MEMBRANE PROTEIN (AFU_ORTHOLOGUE AFUA_5G11245)"/>
    <property type="match status" value="1"/>
</dbReference>
<dbReference type="InterPro" id="IPR049326">
    <property type="entry name" value="Rhodopsin_dom_fungi"/>
</dbReference>
<protein>
    <recommendedName>
        <fullName evidence="7">Rhodopsin domain-containing protein</fullName>
    </recommendedName>
</protein>
<proteinExistence type="inferred from homology"/>
<evidence type="ECO:0000256" key="5">
    <source>
        <dbReference type="ARBA" id="ARBA00038359"/>
    </source>
</evidence>
<keyword evidence="2 6" id="KW-0812">Transmembrane</keyword>
<comment type="subcellular location">
    <subcellularLocation>
        <location evidence="1">Membrane</location>
        <topology evidence="1">Multi-pass membrane protein</topology>
    </subcellularLocation>
</comment>
<evidence type="ECO:0000256" key="6">
    <source>
        <dbReference type="SAM" id="Phobius"/>
    </source>
</evidence>
<feature type="domain" description="Rhodopsin" evidence="7">
    <location>
        <begin position="3"/>
        <end position="189"/>
    </location>
</feature>
<accession>A0A9Q9U4D3</accession>
<reference evidence="8" key="1">
    <citation type="submission" date="2019-05" db="EMBL/GenBank/DDBJ databases">
        <authorList>
            <person name="Piombo E."/>
        </authorList>
    </citation>
    <scope>NUCLEOTIDE SEQUENCE</scope>
    <source>
        <strain evidence="8">C2S</strain>
    </source>
</reference>
<evidence type="ECO:0000313" key="9">
    <source>
        <dbReference type="Proteomes" id="UP000760494"/>
    </source>
</evidence>
<dbReference type="PANTHER" id="PTHR33048:SF47">
    <property type="entry name" value="INTEGRAL MEMBRANE PROTEIN-RELATED"/>
    <property type="match status" value="1"/>
</dbReference>
<dbReference type="AlphaFoldDB" id="A0A9Q9U4D3"/>
<keyword evidence="3 6" id="KW-1133">Transmembrane helix</keyword>
<dbReference type="InterPro" id="IPR052337">
    <property type="entry name" value="SAT4-like"/>
</dbReference>
<evidence type="ECO:0000256" key="2">
    <source>
        <dbReference type="ARBA" id="ARBA00022692"/>
    </source>
</evidence>
<evidence type="ECO:0000313" key="8">
    <source>
        <dbReference type="EMBL" id="VTT56805.1"/>
    </source>
</evidence>
<comment type="caution">
    <text evidence="8">The sequence shown here is derived from an EMBL/GenBank/DDBJ whole genome shotgun (WGS) entry which is preliminary data.</text>
</comment>
<comment type="similarity">
    <text evidence="5">Belongs to the SAT4 family.</text>
</comment>
<evidence type="ECO:0000259" key="7">
    <source>
        <dbReference type="Pfam" id="PF20684"/>
    </source>
</evidence>
<name>A0A9Q9U4D3_FUSFU</name>
<dbReference type="Pfam" id="PF20684">
    <property type="entry name" value="Fung_rhodopsin"/>
    <property type="match status" value="1"/>
</dbReference>